<name>C5LNV0_PERM5</name>
<dbReference type="GeneID" id="9040125"/>
<dbReference type="Proteomes" id="UP000007800">
    <property type="component" value="Unassembled WGS sequence"/>
</dbReference>
<evidence type="ECO:0000256" key="1">
    <source>
        <dbReference type="SAM" id="MobiDB-lite"/>
    </source>
</evidence>
<gene>
    <name evidence="2" type="ORF">Pmar_PMAR002626</name>
</gene>
<evidence type="ECO:0000313" key="3">
    <source>
        <dbReference type="Proteomes" id="UP000007800"/>
    </source>
</evidence>
<evidence type="ECO:0000313" key="2">
    <source>
        <dbReference type="EMBL" id="EER01591.1"/>
    </source>
</evidence>
<reference evidence="2 3" key="1">
    <citation type="submission" date="2008-07" db="EMBL/GenBank/DDBJ databases">
        <authorList>
            <person name="El-Sayed N."/>
            <person name="Caler E."/>
            <person name="Inman J."/>
            <person name="Amedeo P."/>
            <person name="Hass B."/>
            <person name="Wortman J."/>
        </authorList>
    </citation>
    <scope>NUCLEOTIDE SEQUENCE [LARGE SCALE GENOMIC DNA]</scope>
    <source>
        <strain evidence="3">ATCC 50983 / TXsc</strain>
    </source>
</reference>
<dbReference type="InParanoid" id="C5LNV0"/>
<protein>
    <submittedName>
        <fullName evidence="2">Uncharacterized protein</fullName>
    </submittedName>
</protein>
<accession>C5LNV0</accession>
<dbReference type="EMBL" id="GG683907">
    <property type="protein sequence ID" value="EER01591.1"/>
    <property type="molecule type" value="Genomic_DNA"/>
</dbReference>
<feature type="non-terminal residue" evidence="2">
    <location>
        <position position="475"/>
    </location>
</feature>
<keyword evidence="3" id="KW-1185">Reference proteome</keyword>
<dbReference type="RefSeq" id="XP_002768873.1">
    <property type="nucleotide sequence ID" value="XM_002768827.1"/>
</dbReference>
<sequence length="475" mass="48932">MLWRLQCNQWLPVAEKTISNIEASGNDMFVFGISEGDVGVFFYPKNNNAYRIIAQADPSKEYTGVTFYQHSNILYVTEKATGQIARFTGQGGAWIPMDPLNGSGVIIEPSILRFTLGKLYVIITSTTTVSTSGPVTSTTTTSTSGPVTSTTTVASTSGPVTSTTTVSTNGPATSTATVSTSGPVTSTTTASTSGPVTSTTTVASTSGPVTSTATVSTSGPVTSTTTASTSGPVTSTTTVSTSGPATSTTTVSTSGPMTSTTTVSTSDPATSTTTASTSGPVTSTTTVSTSGPVTSTTTVSTSGPITSTTTASTSGPVTSTTTVSTGGPVTRTTTSSSSGQCSGDFCVADRTTFPNLLPAGQITTESFSFTDYGAWYLAGYSSDDGIRMLWRLQCNQWLPVAEKTISNIEASGNDMFVFGISEGDVGVFFYPKNNNAYRIIAQADPSKEYTGVTFYQHSNILYVTEKATGQIARFT</sequence>
<proteinExistence type="predicted"/>
<feature type="region of interest" description="Disordered" evidence="1">
    <location>
        <begin position="129"/>
        <end position="341"/>
    </location>
</feature>
<organism evidence="3">
    <name type="scientific">Perkinsus marinus (strain ATCC 50983 / TXsc)</name>
    <dbReference type="NCBI Taxonomy" id="423536"/>
    <lineage>
        <taxon>Eukaryota</taxon>
        <taxon>Sar</taxon>
        <taxon>Alveolata</taxon>
        <taxon>Perkinsozoa</taxon>
        <taxon>Perkinsea</taxon>
        <taxon>Perkinsida</taxon>
        <taxon>Perkinsidae</taxon>
        <taxon>Perkinsus</taxon>
    </lineage>
</organism>
<feature type="compositionally biased region" description="Low complexity" evidence="1">
    <location>
        <begin position="129"/>
        <end position="338"/>
    </location>
</feature>
<dbReference type="AlphaFoldDB" id="C5LNV0"/>